<dbReference type="Pfam" id="PF00440">
    <property type="entry name" value="TetR_N"/>
    <property type="match status" value="1"/>
</dbReference>
<name>A0A2M9B8M9_9ACTN</name>
<dbReference type="GO" id="GO:0003700">
    <property type="term" value="F:DNA-binding transcription factor activity"/>
    <property type="evidence" value="ECO:0007669"/>
    <property type="project" value="TreeGrafter"/>
</dbReference>
<dbReference type="OrthoDB" id="1669699at2"/>
<keyword evidence="3" id="KW-0804">Transcription</keyword>
<gene>
    <name evidence="6" type="ORF">CLV56_3786</name>
</gene>
<dbReference type="InterPro" id="IPR050109">
    <property type="entry name" value="HTH-type_TetR-like_transc_reg"/>
</dbReference>
<dbReference type="GO" id="GO:0000976">
    <property type="term" value="F:transcription cis-regulatory region binding"/>
    <property type="evidence" value="ECO:0007669"/>
    <property type="project" value="TreeGrafter"/>
</dbReference>
<dbReference type="InterPro" id="IPR023772">
    <property type="entry name" value="DNA-bd_HTH_TetR-type_CS"/>
</dbReference>
<keyword evidence="2 4" id="KW-0238">DNA-binding</keyword>
<dbReference type="RefSeq" id="WP_100415431.1">
    <property type="nucleotide sequence ID" value="NZ_PGEZ01000002.1"/>
</dbReference>
<comment type="caution">
    <text evidence="6">The sequence shown here is derived from an EMBL/GenBank/DDBJ whole genome shotgun (WGS) entry which is preliminary data.</text>
</comment>
<keyword evidence="7" id="KW-1185">Reference proteome</keyword>
<proteinExistence type="predicted"/>
<dbReference type="InterPro" id="IPR001647">
    <property type="entry name" value="HTH_TetR"/>
</dbReference>
<reference evidence="6 7" key="1">
    <citation type="submission" date="2017-11" db="EMBL/GenBank/DDBJ databases">
        <title>Genomic Encyclopedia of Archaeal and Bacterial Type Strains, Phase II (KMG-II): From Individual Species to Whole Genera.</title>
        <authorList>
            <person name="Goeker M."/>
        </authorList>
    </citation>
    <scope>NUCLEOTIDE SEQUENCE [LARGE SCALE GENOMIC DNA]</scope>
    <source>
        <strain evidence="6 7">DSM 27763</strain>
    </source>
</reference>
<evidence type="ECO:0000313" key="7">
    <source>
        <dbReference type="Proteomes" id="UP000230842"/>
    </source>
</evidence>
<evidence type="ECO:0000256" key="1">
    <source>
        <dbReference type="ARBA" id="ARBA00023015"/>
    </source>
</evidence>
<dbReference type="SUPFAM" id="SSF46689">
    <property type="entry name" value="Homeodomain-like"/>
    <property type="match status" value="1"/>
</dbReference>
<keyword evidence="1" id="KW-0805">Transcription regulation</keyword>
<protein>
    <submittedName>
        <fullName evidence="6">AcrR family transcriptional regulator</fullName>
    </submittedName>
</protein>
<dbReference type="EMBL" id="PGEZ01000002">
    <property type="protein sequence ID" value="PJJ54278.1"/>
    <property type="molecule type" value="Genomic_DNA"/>
</dbReference>
<sequence length="221" mass="23382">MASKLGRPRAQGPSTSGLTTEEDILVAAAALFCESGYGSTSTHAIARAAGISQASMYHYFAGKHAILLELLLATVRPSTAFAASVADAEADAETRLWALCAYDVHLLLSGQENTASLYLLPELADERFAEFHAERQRLFGVYRTLVGAVLGVGPEDAQEEASLVFGLVESTILRRRNEPEMVVRGAGERLADAALRLLGADSATIERAHTAGTALVRPAAG</sequence>
<evidence type="ECO:0000256" key="2">
    <source>
        <dbReference type="ARBA" id="ARBA00023125"/>
    </source>
</evidence>
<dbReference type="AlphaFoldDB" id="A0A2M9B8M9"/>
<dbReference type="Proteomes" id="UP000230842">
    <property type="component" value="Unassembled WGS sequence"/>
</dbReference>
<organism evidence="6 7">
    <name type="scientific">Mumia flava</name>
    <dbReference type="NCBI Taxonomy" id="1348852"/>
    <lineage>
        <taxon>Bacteria</taxon>
        <taxon>Bacillati</taxon>
        <taxon>Actinomycetota</taxon>
        <taxon>Actinomycetes</taxon>
        <taxon>Propionibacteriales</taxon>
        <taxon>Nocardioidaceae</taxon>
        <taxon>Mumia</taxon>
    </lineage>
</organism>
<evidence type="ECO:0000313" key="6">
    <source>
        <dbReference type="EMBL" id="PJJ54278.1"/>
    </source>
</evidence>
<dbReference type="PRINTS" id="PR00455">
    <property type="entry name" value="HTHTETR"/>
</dbReference>
<dbReference type="InterPro" id="IPR009057">
    <property type="entry name" value="Homeodomain-like_sf"/>
</dbReference>
<evidence type="ECO:0000259" key="5">
    <source>
        <dbReference type="PROSITE" id="PS50977"/>
    </source>
</evidence>
<feature type="DNA-binding region" description="H-T-H motif" evidence="4">
    <location>
        <begin position="41"/>
        <end position="60"/>
    </location>
</feature>
<feature type="domain" description="HTH tetR-type" evidence="5">
    <location>
        <begin position="18"/>
        <end position="78"/>
    </location>
</feature>
<dbReference type="PANTHER" id="PTHR30055:SF234">
    <property type="entry name" value="HTH-TYPE TRANSCRIPTIONAL REGULATOR BETI"/>
    <property type="match status" value="1"/>
</dbReference>
<accession>A0A2M9B8M9</accession>
<dbReference type="Gene3D" id="1.10.357.10">
    <property type="entry name" value="Tetracycline Repressor, domain 2"/>
    <property type="match status" value="1"/>
</dbReference>
<dbReference type="PANTHER" id="PTHR30055">
    <property type="entry name" value="HTH-TYPE TRANSCRIPTIONAL REGULATOR RUTR"/>
    <property type="match status" value="1"/>
</dbReference>
<dbReference type="PROSITE" id="PS50977">
    <property type="entry name" value="HTH_TETR_2"/>
    <property type="match status" value="1"/>
</dbReference>
<dbReference type="PROSITE" id="PS01081">
    <property type="entry name" value="HTH_TETR_1"/>
    <property type="match status" value="1"/>
</dbReference>
<evidence type="ECO:0000256" key="3">
    <source>
        <dbReference type="ARBA" id="ARBA00023163"/>
    </source>
</evidence>
<evidence type="ECO:0000256" key="4">
    <source>
        <dbReference type="PROSITE-ProRule" id="PRU00335"/>
    </source>
</evidence>